<proteinExistence type="predicted"/>
<dbReference type="AlphaFoldDB" id="A0AAE0L0F1"/>
<feature type="compositionally biased region" description="Polar residues" evidence="1">
    <location>
        <begin position="81"/>
        <end position="92"/>
    </location>
</feature>
<accession>A0AAE0L0F1</accession>
<name>A0AAE0L0F1_9CHLO</name>
<feature type="region of interest" description="Disordered" evidence="1">
    <location>
        <begin position="69"/>
        <end position="92"/>
    </location>
</feature>
<evidence type="ECO:0000256" key="1">
    <source>
        <dbReference type="SAM" id="MobiDB-lite"/>
    </source>
</evidence>
<dbReference type="EMBL" id="LGRX02012461">
    <property type="protein sequence ID" value="KAK3267347.1"/>
    <property type="molecule type" value="Genomic_DNA"/>
</dbReference>
<organism evidence="2 3">
    <name type="scientific">Cymbomonas tetramitiformis</name>
    <dbReference type="NCBI Taxonomy" id="36881"/>
    <lineage>
        <taxon>Eukaryota</taxon>
        <taxon>Viridiplantae</taxon>
        <taxon>Chlorophyta</taxon>
        <taxon>Pyramimonadophyceae</taxon>
        <taxon>Pyramimonadales</taxon>
        <taxon>Pyramimonadaceae</taxon>
        <taxon>Cymbomonas</taxon>
    </lineage>
</organism>
<comment type="caution">
    <text evidence="2">The sequence shown here is derived from an EMBL/GenBank/DDBJ whole genome shotgun (WGS) entry which is preliminary data.</text>
</comment>
<gene>
    <name evidence="2" type="ORF">CYMTET_24087</name>
</gene>
<sequence>MANSMEVVERSSREQFQMFRAEQAAAEADPQLRVELNRLIATRTELESRTVVPIVHLPDAPTRSIIDLTGQDAAPAPPTNEAVNDTEVTNAP</sequence>
<evidence type="ECO:0000313" key="2">
    <source>
        <dbReference type="EMBL" id="KAK3267347.1"/>
    </source>
</evidence>
<protein>
    <submittedName>
        <fullName evidence="2">Uncharacterized protein</fullName>
    </submittedName>
</protein>
<dbReference type="Proteomes" id="UP001190700">
    <property type="component" value="Unassembled WGS sequence"/>
</dbReference>
<reference evidence="2 3" key="1">
    <citation type="journal article" date="2015" name="Genome Biol. Evol.">
        <title>Comparative Genomics of a Bacterivorous Green Alga Reveals Evolutionary Causalities and Consequences of Phago-Mixotrophic Mode of Nutrition.</title>
        <authorList>
            <person name="Burns J.A."/>
            <person name="Paasch A."/>
            <person name="Narechania A."/>
            <person name="Kim E."/>
        </authorList>
    </citation>
    <scope>NUCLEOTIDE SEQUENCE [LARGE SCALE GENOMIC DNA]</scope>
    <source>
        <strain evidence="2 3">PLY_AMNH</strain>
    </source>
</reference>
<evidence type="ECO:0000313" key="3">
    <source>
        <dbReference type="Proteomes" id="UP001190700"/>
    </source>
</evidence>
<keyword evidence="3" id="KW-1185">Reference proteome</keyword>